<dbReference type="AlphaFoldDB" id="A0A166ZXC8"/>
<comment type="caution">
    <text evidence="1">The sequence shown here is derived from an EMBL/GenBank/DDBJ whole genome shotgun (WGS) entry which is preliminary data.</text>
</comment>
<protein>
    <submittedName>
        <fullName evidence="1">Uncharacterized protein</fullName>
    </submittedName>
</protein>
<dbReference type="Proteomes" id="UP000076503">
    <property type="component" value="Unassembled WGS sequence"/>
</dbReference>
<evidence type="ECO:0000313" key="2">
    <source>
        <dbReference type="Proteomes" id="UP000076503"/>
    </source>
</evidence>
<dbReference type="EMBL" id="AUXZ01000137">
    <property type="protein sequence ID" value="KZN44765.1"/>
    <property type="molecule type" value="Genomic_DNA"/>
</dbReference>
<gene>
    <name evidence="1" type="ORF">N476_26110</name>
</gene>
<proteinExistence type="predicted"/>
<organism evidence="1 2">
    <name type="scientific">Pseudoalteromonas luteoviolacea H33</name>
    <dbReference type="NCBI Taxonomy" id="1365251"/>
    <lineage>
        <taxon>Bacteria</taxon>
        <taxon>Pseudomonadati</taxon>
        <taxon>Pseudomonadota</taxon>
        <taxon>Gammaproteobacteria</taxon>
        <taxon>Alteromonadales</taxon>
        <taxon>Pseudoalteromonadaceae</taxon>
        <taxon>Pseudoalteromonas</taxon>
    </lineage>
</organism>
<evidence type="ECO:0000313" key="1">
    <source>
        <dbReference type="EMBL" id="KZN44765.1"/>
    </source>
</evidence>
<dbReference type="PATRIC" id="fig|1365251.3.peg.5166"/>
<sequence>MQSIDNYTRSAGILFAQKASDSERSEYASFAQGEMSEFNRYAKNPLHFCNEFDVHGCTNVD</sequence>
<name>A0A166ZXC8_9GAMM</name>
<reference evidence="1 2" key="1">
    <citation type="submission" date="2013-07" db="EMBL/GenBank/DDBJ databases">
        <title>Comparative Genomic and Metabolomic Analysis of Twelve Strains of Pseudoalteromonas luteoviolacea.</title>
        <authorList>
            <person name="Vynne N.G."/>
            <person name="Mansson M."/>
            <person name="Gram L."/>
        </authorList>
    </citation>
    <scope>NUCLEOTIDE SEQUENCE [LARGE SCALE GENOMIC DNA]</scope>
    <source>
        <strain evidence="1 2">H33</strain>
    </source>
</reference>
<dbReference type="RefSeq" id="WP_063364260.1">
    <property type="nucleotide sequence ID" value="NZ_AUXZ01000137.1"/>
</dbReference>
<accession>A0A166ZXC8</accession>